<protein>
    <submittedName>
        <fullName evidence="1">Unannotated protein</fullName>
    </submittedName>
</protein>
<sequence>MIHDNPLLGPEWDALAEALALVMTQTKKHDTFCITTYGRRYNLSPNTSPYFQGFRDGHGELFIEAAANLICNPPLTDEEFAMMEFLSWDKPALSPEEFKDEDRLAEANDRPNFERRFDDSVDPKDIAEFILQTMVVVYGLTEDDFFNFGNETTSNRVEALGKLGRLKYSEGNPWRQIFAMPGKHLDMLK</sequence>
<gene>
    <name evidence="1" type="ORF">UFOPK1843_00572</name>
</gene>
<evidence type="ECO:0000313" key="1">
    <source>
        <dbReference type="EMBL" id="CAB4606966.1"/>
    </source>
</evidence>
<name>A0A6J6H1F3_9ZZZZ</name>
<proteinExistence type="predicted"/>
<reference evidence="1" key="1">
    <citation type="submission" date="2020-05" db="EMBL/GenBank/DDBJ databases">
        <authorList>
            <person name="Chiriac C."/>
            <person name="Salcher M."/>
            <person name="Ghai R."/>
            <person name="Kavagutti S V."/>
        </authorList>
    </citation>
    <scope>NUCLEOTIDE SEQUENCE</scope>
</reference>
<organism evidence="1">
    <name type="scientific">freshwater metagenome</name>
    <dbReference type="NCBI Taxonomy" id="449393"/>
    <lineage>
        <taxon>unclassified sequences</taxon>
        <taxon>metagenomes</taxon>
        <taxon>ecological metagenomes</taxon>
    </lineage>
</organism>
<dbReference type="AlphaFoldDB" id="A0A6J6H1F3"/>
<dbReference type="EMBL" id="CAEZUR010000036">
    <property type="protein sequence ID" value="CAB4606966.1"/>
    <property type="molecule type" value="Genomic_DNA"/>
</dbReference>
<accession>A0A6J6H1F3</accession>